<keyword evidence="2" id="KW-0805">Transcription regulation</keyword>
<feature type="compositionally biased region" description="Polar residues" evidence="6">
    <location>
        <begin position="1"/>
        <end position="13"/>
    </location>
</feature>
<dbReference type="OrthoDB" id="1927637at2759"/>
<keyword evidence="3" id="KW-0238">DNA-binding</keyword>
<evidence type="ECO:0000313" key="9">
    <source>
        <dbReference type="Proteomes" id="UP001055439"/>
    </source>
</evidence>
<evidence type="ECO:0000313" key="8">
    <source>
        <dbReference type="EMBL" id="URD85622.1"/>
    </source>
</evidence>
<evidence type="ECO:0000256" key="5">
    <source>
        <dbReference type="ARBA" id="ARBA00023242"/>
    </source>
</evidence>
<dbReference type="InterPro" id="IPR003657">
    <property type="entry name" value="WRKY_dom"/>
</dbReference>
<dbReference type="AlphaFoldDB" id="A0A9E7JLJ1"/>
<keyword evidence="9" id="KW-1185">Reference proteome</keyword>
<dbReference type="Pfam" id="PF03106">
    <property type="entry name" value="WRKY"/>
    <property type="match status" value="1"/>
</dbReference>
<feature type="compositionally biased region" description="Pro residues" evidence="6">
    <location>
        <begin position="177"/>
        <end position="201"/>
    </location>
</feature>
<dbReference type="FunFam" id="2.20.25.80:FF:000003">
    <property type="entry name" value="WRKY transcription factor 57"/>
    <property type="match status" value="1"/>
</dbReference>
<dbReference type="Gene3D" id="2.20.25.80">
    <property type="entry name" value="WRKY domain"/>
    <property type="match status" value="1"/>
</dbReference>
<dbReference type="InterPro" id="IPR036576">
    <property type="entry name" value="WRKY_dom_sf"/>
</dbReference>
<sequence length="449" mass="48866">MKSNRGGSENSSRLGCPAEVRSRAAQPHSHREWEAPVKTGWGSGAGYHMKAPTGMFAKLASLFDAAINSRTPLQPAIAGGFFFCPLPEWLYYNKRAREEEKERDAPDVGDAMMVEKREDEMEASAAAIPPPFSSQIPSTFPLPGGFFDANGGDKGSVGFLELLGLRDFHQSPFLFELPPPTSAVEPPPAMSDPPPRLPPPAESSDAANFPATPSSISSSSTEAAVNAIKPAASSITNGDEGEQAKTNRTSKEEEKKNKGQKRQREPRFAFKTRSEVDHLEDGYRWRKYGQKAVKNSPYPRSYYRCTSAACGVKKRVERSSEDPAVVVTTYEGQHTHPSPVLARGTHQPLPPPPLVLSEPPPPPLGFGSPLSVRSKDVHLPLLGSYLPLPPLDFRPMTAPQPLMLTSDPTTAVAISGDPRHGCNRTAEVSIRDYGLLQDLIPSKIRKEEL</sequence>
<evidence type="ECO:0000256" key="3">
    <source>
        <dbReference type="ARBA" id="ARBA00023125"/>
    </source>
</evidence>
<feature type="domain" description="WRKY" evidence="7">
    <location>
        <begin position="274"/>
        <end position="339"/>
    </location>
</feature>
<accession>A0A9E7JLJ1</accession>
<comment type="subcellular location">
    <subcellularLocation>
        <location evidence="1">Nucleus</location>
    </subcellularLocation>
</comment>
<organism evidence="8 9">
    <name type="scientific">Musa troglodytarum</name>
    <name type="common">fe'i banana</name>
    <dbReference type="NCBI Taxonomy" id="320322"/>
    <lineage>
        <taxon>Eukaryota</taxon>
        <taxon>Viridiplantae</taxon>
        <taxon>Streptophyta</taxon>
        <taxon>Embryophyta</taxon>
        <taxon>Tracheophyta</taxon>
        <taxon>Spermatophyta</taxon>
        <taxon>Magnoliopsida</taxon>
        <taxon>Liliopsida</taxon>
        <taxon>Zingiberales</taxon>
        <taxon>Musaceae</taxon>
        <taxon>Musa</taxon>
    </lineage>
</organism>
<dbReference type="SMART" id="SM00774">
    <property type="entry name" value="WRKY"/>
    <property type="match status" value="1"/>
</dbReference>
<evidence type="ECO:0000256" key="2">
    <source>
        <dbReference type="ARBA" id="ARBA00023015"/>
    </source>
</evidence>
<reference evidence="8" key="1">
    <citation type="submission" date="2022-05" db="EMBL/GenBank/DDBJ databases">
        <title>The Musa troglodytarum L. genome provides insights into the mechanism of non-climacteric behaviour and enrichment of carotenoids.</title>
        <authorList>
            <person name="Wang J."/>
        </authorList>
    </citation>
    <scope>NUCLEOTIDE SEQUENCE</scope>
    <source>
        <tissue evidence="8">Leaf</tissue>
    </source>
</reference>
<dbReference type="GO" id="GO:0003700">
    <property type="term" value="F:DNA-binding transcription factor activity"/>
    <property type="evidence" value="ECO:0007669"/>
    <property type="project" value="InterPro"/>
</dbReference>
<proteinExistence type="predicted"/>
<dbReference type="PANTHER" id="PTHR31221:SF378">
    <property type="entry name" value="WRKY TRANSCRIPTION FACTOR 23-RELATED"/>
    <property type="match status" value="1"/>
</dbReference>
<dbReference type="Proteomes" id="UP001055439">
    <property type="component" value="Chromosome 2"/>
</dbReference>
<gene>
    <name evidence="8" type="ORF">MUK42_35666</name>
</gene>
<protein>
    <submittedName>
        <fullName evidence="8">WRKY</fullName>
    </submittedName>
</protein>
<dbReference type="InterPro" id="IPR044810">
    <property type="entry name" value="WRKY_plant"/>
</dbReference>
<dbReference type="SUPFAM" id="SSF118290">
    <property type="entry name" value="WRKY DNA-binding domain"/>
    <property type="match status" value="1"/>
</dbReference>
<feature type="compositionally biased region" description="Basic and acidic residues" evidence="6">
    <location>
        <begin position="242"/>
        <end position="269"/>
    </location>
</feature>
<evidence type="ECO:0000259" key="7">
    <source>
        <dbReference type="PROSITE" id="PS50811"/>
    </source>
</evidence>
<keyword evidence="4" id="KW-0804">Transcription</keyword>
<evidence type="ECO:0000256" key="1">
    <source>
        <dbReference type="ARBA" id="ARBA00004123"/>
    </source>
</evidence>
<feature type="region of interest" description="Disordered" evidence="6">
    <location>
        <begin position="176"/>
        <end position="269"/>
    </location>
</feature>
<dbReference type="PROSITE" id="PS50811">
    <property type="entry name" value="WRKY"/>
    <property type="match status" value="1"/>
</dbReference>
<evidence type="ECO:0000256" key="4">
    <source>
        <dbReference type="ARBA" id="ARBA00023163"/>
    </source>
</evidence>
<keyword evidence="5" id="KW-0539">Nucleus</keyword>
<evidence type="ECO:0000256" key="6">
    <source>
        <dbReference type="SAM" id="MobiDB-lite"/>
    </source>
</evidence>
<name>A0A9E7JLJ1_9LILI</name>
<dbReference type="GO" id="GO:0043565">
    <property type="term" value="F:sequence-specific DNA binding"/>
    <property type="evidence" value="ECO:0007669"/>
    <property type="project" value="InterPro"/>
</dbReference>
<dbReference type="PANTHER" id="PTHR31221">
    <property type="entry name" value="WRKY TRANSCRIPTION FACTOR PROTEIN 1-RELATED"/>
    <property type="match status" value="1"/>
</dbReference>
<dbReference type="EMBL" id="CP097504">
    <property type="protein sequence ID" value="URD85622.1"/>
    <property type="molecule type" value="Genomic_DNA"/>
</dbReference>
<feature type="region of interest" description="Disordered" evidence="6">
    <location>
        <begin position="1"/>
        <end position="37"/>
    </location>
</feature>
<dbReference type="GO" id="GO:0005634">
    <property type="term" value="C:nucleus"/>
    <property type="evidence" value="ECO:0007669"/>
    <property type="project" value="UniProtKB-SubCell"/>
</dbReference>